<evidence type="ECO:0000256" key="1">
    <source>
        <dbReference type="ARBA" id="ARBA00022723"/>
    </source>
</evidence>
<comment type="caution">
    <text evidence="5">The sequence shown here is derived from an EMBL/GenBank/DDBJ whole genome shotgun (WGS) entry which is preliminary data.</text>
</comment>
<dbReference type="FunFam" id="1.10.238.10:FF:000003">
    <property type="entry name" value="Calmodulin A"/>
    <property type="match status" value="1"/>
</dbReference>
<feature type="domain" description="EF-hand" evidence="4">
    <location>
        <begin position="59"/>
        <end position="94"/>
    </location>
</feature>
<dbReference type="SUPFAM" id="SSF47473">
    <property type="entry name" value="EF-hand"/>
    <property type="match status" value="1"/>
</dbReference>
<dbReference type="InterPro" id="IPR002048">
    <property type="entry name" value="EF_hand_dom"/>
</dbReference>
<name>A0A7J0GMX6_9ERIC</name>
<dbReference type="AlphaFoldDB" id="A0A7J0GMX6"/>
<sequence length="130" mass="14730">MFAPTLATFTPRLQLTRSAPPPSHFSLPLSGFRAIQTGNISRREWARMRLRLCFENEEVDLEDAKEAFKVFDENCDGFIDASELKKVVCSLGFGEISKLECEKMILAFDDNGDGRIDFGEFAKLLENSSW</sequence>
<dbReference type="EMBL" id="BJWL01000023">
    <property type="protein sequence ID" value="GFZ12111.1"/>
    <property type="molecule type" value="Genomic_DNA"/>
</dbReference>
<accession>A0A7J0GMX6</accession>
<feature type="domain" description="EF-hand" evidence="4">
    <location>
        <begin position="96"/>
        <end position="130"/>
    </location>
</feature>
<protein>
    <submittedName>
        <fullName evidence="5">Calcium-binding EF-hand family protein</fullName>
    </submittedName>
</protein>
<evidence type="ECO:0000259" key="4">
    <source>
        <dbReference type="PROSITE" id="PS50222"/>
    </source>
</evidence>
<dbReference type="GO" id="GO:0005509">
    <property type="term" value="F:calcium ion binding"/>
    <property type="evidence" value="ECO:0007669"/>
    <property type="project" value="InterPro"/>
</dbReference>
<gene>
    <name evidence="5" type="ORF">Acr_23g0004960</name>
</gene>
<organism evidence="5 6">
    <name type="scientific">Actinidia rufa</name>
    <dbReference type="NCBI Taxonomy" id="165716"/>
    <lineage>
        <taxon>Eukaryota</taxon>
        <taxon>Viridiplantae</taxon>
        <taxon>Streptophyta</taxon>
        <taxon>Embryophyta</taxon>
        <taxon>Tracheophyta</taxon>
        <taxon>Spermatophyta</taxon>
        <taxon>Magnoliopsida</taxon>
        <taxon>eudicotyledons</taxon>
        <taxon>Gunneridae</taxon>
        <taxon>Pentapetalae</taxon>
        <taxon>asterids</taxon>
        <taxon>Ericales</taxon>
        <taxon>Actinidiaceae</taxon>
        <taxon>Actinidia</taxon>
    </lineage>
</organism>
<dbReference type="Proteomes" id="UP000585474">
    <property type="component" value="Unassembled WGS sequence"/>
</dbReference>
<keyword evidence="1" id="KW-0479">Metal-binding</keyword>
<dbReference type="InterPro" id="IPR039647">
    <property type="entry name" value="EF_hand_pair_protein_CML-like"/>
</dbReference>
<evidence type="ECO:0000256" key="2">
    <source>
        <dbReference type="ARBA" id="ARBA00022737"/>
    </source>
</evidence>
<dbReference type="PROSITE" id="PS00018">
    <property type="entry name" value="EF_HAND_1"/>
    <property type="match status" value="2"/>
</dbReference>
<dbReference type="InterPro" id="IPR011992">
    <property type="entry name" value="EF-hand-dom_pair"/>
</dbReference>
<evidence type="ECO:0000256" key="3">
    <source>
        <dbReference type="ARBA" id="ARBA00022837"/>
    </source>
</evidence>
<dbReference type="CDD" id="cd00051">
    <property type="entry name" value="EFh"/>
    <property type="match status" value="1"/>
</dbReference>
<evidence type="ECO:0000313" key="5">
    <source>
        <dbReference type="EMBL" id="GFZ12111.1"/>
    </source>
</evidence>
<evidence type="ECO:0000313" key="6">
    <source>
        <dbReference type="Proteomes" id="UP000585474"/>
    </source>
</evidence>
<dbReference type="Pfam" id="PF13499">
    <property type="entry name" value="EF-hand_7"/>
    <property type="match status" value="1"/>
</dbReference>
<dbReference type="PANTHER" id="PTHR10891">
    <property type="entry name" value="EF-HAND CALCIUM-BINDING DOMAIN CONTAINING PROTEIN"/>
    <property type="match status" value="1"/>
</dbReference>
<dbReference type="PROSITE" id="PS50222">
    <property type="entry name" value="EF_HAND_2"/>
    <property type="match status" value="2"/>
</dbReference>
<dbReference type="OrthoDB" id="26525at2759"/>
<dbReference type="InterPro" id="IPR018247">
    <property type="entry name" value="EF_Hand_1_Ca_BS"/>
</dbReference>
<dbReference type="Gene3D" id="1.10.238.10">
    <property type="entry name" value="EF-hand"/>
    <property type="match status" value="1"/>
</dbReference>
<keyword evidence="6" id="KW-1185">Reference proteome</keyword>
<keyword evidence="3" id="KW-0106">Calcium</keyword>
<dbReference type="SMART" id="SM00054">
    <property type="entry name" value="EFh"/>
    <property type="match status" value="2"/>
</dbReference>
<keyword evidence="2" id="KW-0677">Repeat</keyword>
<reference evidence="5 6" key="1">
    <citation type="submission" date="2019-07" db="EMBL/GenBank/DDBJ databases">
        <title>De Novo Assembly of kiwifruit Actinidia rufa.</title>
        <authorList>
            <person name="Sugita-Konishi S."/>
            <person name="Sato K."/>
            <person name="Mori E."/>
            <person name="Abe Y."/>
            <person name="Kisaki G."/>
            <person name="Hamano K."/>
            <person name="Suezawa K."/>
            <person name="Otani M."/>
            <person name="Fukuda T."/>
            <person name="Manabe T."/>
            <person name="Gomi K."/>
            <person name="Tabuchi M."/>
            <person name="Akimitsu K."/>
            <person name="Kataoka I."/>
        </authorList>
    </citation>
    <scope>NUCLEOTIDE SEQUENCE [LARGE SCALE GENOMIC DNA]</scope>
    <source>
        <strain evidence="6">cv. Fuchu</strain>
    </source>
</reference>
<proteinExistence type="predicted"/>